<accession>A0ABV2CMR7</accession>
<dbReference type="RefSeq" id="WP_303563104.1">
    <property type="nucleotide sequence ID" value="NZ_JBDIVF010000001.1"/>
</dbReference>
<keyword evidence="1" id="KW-1133">Transmembrane helix</keyword>
<keyword evidence="1" id="KW-0472">Membrane</keyword>
<dbReference type="EMBL" id="JBEWLZ010000002">
    <property type="protein sequence ID" value="MET1489143.1"/>
    <property type="molecule type" value="Genomic_DNA"/>
</dbReference>
<sequence>MKKLFAIFVAAMVALVTPMVSFAQTATNTGPDFSTLTSQIDLSTTITAIMAIGVSAMGLLLAIKGVKIVWRMFKGA</sequence>
<name>A0ABV2CMR7_9RHOO</name>
<evidence type="ECO:0000313" key="3">
    <source>
        <dbReference type="EMBL" id="MET1489143.1"/>
    </source>
</evidence>
<reference evidence="3 4" key="1">
    <citation type="submission" date="2024-07" db="EMBL/GenBank/DDBJ databases">
        <title>Uliginosibacterium paludis KCTC:42655.</title>
        <authorList>
            <person name="Kim M.K."/>
        </authorList>
    </citation>
    <scope>NUCLEOTIDE SEQUENCE [LARGE SCALE GENOMIC DNA]</scope>
    <source>
        <strain evidence="3 4">KCTC 42655</strain>
    </source>
</reference>
<keyword evidence="4" id="KW-1185">Reference proteome</keyword>
<evidence type="ECO:0000313" key="4">
    <source>
        <dbReference type="Proteomes" id="UP001548590"/>
    </source>
</evidence>
<feature type="signal peptide" evidence="2">
    <location>
        <begin position="1"/>
        <end position="23"/>
    </location>
</feature>
<evidence type="ECO:0000256" key="1">
    <source>
        <dbReference type="SAM" id="Phobius"/>
    </source>
</evidence>
<feature type="chain" id="PRO_5045886025" evidence="2">
    <location>
        <begin position="24"/>
        <end position="76"/>
    </location>
</feature>
<organism evidence="3 4">
    <name type="scientific">Uliginosibacterium paludis</name>
    <dbReference type="NCBI Taxonomy" id="1615952"/>
    <lineage>
        <taxon>Bacteria</taxon>
        <taxon>Pseudomonadati</taxon>
        <taxon>Pseudomonadota</taxon>
        <taxon>Betaproteobacteria</taxon>
        <taxon>Rhodocyclales</taxon>
        <taxon>Zoogloeaceae</taxon>
        <taxon>Uliginosibacterium</taxon>
    </lineage>
</organism>
<comment type="caution">
    <text evidence="3">The sequence shown here is derived from an EMBL/GenBank/DDBJ whole genome shotgun (WGS) entry which is preliminary data.</text>
</comment>
<dbReference type="Proteomes" id="UP001548590">
    <property type="component" value="Unassembled WGS sequence"/>
</dbReference>
<feature type="transmembrane region" description="Helical" evidence="1">
    <location>
        <begin position="42"/>
        <end position="63"/>
    </location>
</feature>
<keyword evidence="2" id="KW-0732">Signal</keyword>
<keyword evidence="1" id="KW-0812">Transmembrane</keyword>
<proteinExistence type="predicted"/>
<protein>
    <submittedName>
        <fullName evidence="3">Major capsid protein</fullName>
    </submittedName>
</protein>
<evidence type="ECO:0000256" key="2">
    <source>
        <dbReference type="SAM" id="SignalP"/>
    </source>
</evidence>
<gene>
    <name evidence="3" type="ORF">ABVT11_04850</name>
</gene>